<dbReference type="Proteomes" id="UP000494110">
    <property type="component" value="Unassembled WGS sequence"/>
</dbReference>
<dbReference type="AlphaFoldDB" id="A0A6P2XVS3"/>
<proteinExistence type="predicted"/>
<accession>A0A6P2XVS3</accession>
<sequence length="255" mass="26489">MTRRLSRRHRPHAPLAARVRLLCIGALVPASVLGAPAPESAIRFRSAVVVDRPTVTLAEVADLTALPDSVAQRAATVPVMSLARSATDVRVDARRLAESTRRGMPMLAPWLGNVPAANVDITLRQAGAVGSPASPSCVTLLADLPADASPSAGQVRPARCPDDGAARVWRYDADSHVVRAARDMVAGEIVPMPASSRLAAVHRGGRVFDTVQVGAVTVMRSGTALADAGPRHAAPVLTGNAGIQVWRAPSAGRGD</sequence>
<evidence type="ECO:0008006" key="3">
    <source>
        <dbReference type="Google" id="ProtNLM"/>
    </source>
</evidence>
<protein>
    <recommendedName>
        <fullName evidence="3">Flagella basal body P-ring formation protein FlgA C-terminal domain-containing protein</fullName>
    </recommendedName>
</protein>
<name>A0A6P2XVS3_BURL3</name>
<dbReference type="RefSeq" id="WP_175013207.1">
    <property type="nucleotide sequence ID" value="NZ_CABVQN010000015.1"/>
</dbReference>
<dbReference type="EMBL" id="CABVQN010000015">
    <property type="protein sequence ID" value="VWD13297.1"/>
    <property type="molecule type" value="Genomic_DNA"/>
</dbReference>
<evidence type="ECO:0000313" key="1">
    <source>
        <dbReference type="EMBL" id="VWD13297.1"/>
    </source>
</evidence>
<organism evidence="1 2">
    <name type="scientific">Burkholderia lata (strain ATCC 17760 / DSM 23089 / LMG 22485 / NCIMB 9086 / R18194 / 383)</name>
    <dbReference type="NCBI Taxonomy" id="482957"/>
    <lineage>
        <taxon>Bacteria</taxon>
        <taxon>Pseudomonadati</taxon>
        <taxon>Pseudomonadota</taxon>
        <taxon>Betaproteobacteria</taxon>
        <taxon>Burkholderiales</taxon>
        <taxon>Burkholderiaceae</taxon>
        <taxon>Burkholderia</taxon>
        <taxon>Burkholderia cepacia complex</taxon>
    </lineage>
</organism>
<reference evidence="1 2" key="1">
    <citation type="submission" date="2019-09" db="EMBL/GenBank/DDBJ databases">
        <authorList>
            <person name="Depoorter E."/>
        </authorList>
    </citation>
    <scope>NUCLEOTIDE SEQUENCE [LARGE SCALE GENOMIC DNA]</scope>
    <source>
        <strain evidence="1">R-39750</strain>
    </source>
</reference>
<gene>
    <name evidence="1" type="ORF">BLA39750_03378</name>
</gene>
<evidence type="ECO:0000313" key="2">
    <source>
        <dbReference type="Proteomes" id="UP000494110"/>
    </source>
</evidence>